<organism evidence="2 3">
    <name type="scientific">Sphingomonas alpina</name>
    <dbReference type="NCBI Taxonomy" id="653931"/>
    <lineage>
        <taxon>Bacteria</taxon>
        <taxon>Pseudomonadati</taxon>
        <taxon>Pseudomonadota</taxon>
        <taxon>Alphaproteobacteria</taxon>
        <taxon>Sphingomonadales</taxon>
        <taxon>Sphingomonadaceae</taxon>
        <taxon>Sphingomonas</taxon>
    </lineage>
</organism>
<keyword evidence="3" id="KW-1185">Reference proteome</keyword>
<evidence type="ECO:0000256" key="1">
    <source>
        <dbReference type="HAMAP-Rule" id="MF_00775"/>
    </source>
</evidence>
<comment type="similarity">
    <text evidence="1">Belongs to the UPF0311 family.</text>
</comment>
<dbReference type="AlphaFoldDB" id="A0A7H0LLB6"/>
<dbReference type="PANTHER" id="PTHR37315:SF1">
    <property type="entry name" value="UPF0311 PROTEIN BLR7842"/>
    <property type="match status" value="1"/>
</dbReference>
<dbReference type="RefSeq" id="WP_187762767.1">
    <property type="nucleotide sequence ID" value="NZ_CP061038.1"/>
</dbReference>
<dbReference type="Pfam" id="PF11578">
    <property type="entry name" value="DUF3237"/>
    <property type="match status" value="1"/>
</dbReference>
<dbReference type="Proteomes" id="UP000516148">
    <property type="component" value="Chromosome"/>
</dbReference>
<accession>A0A7H0LLB6</accession>
<dbReference type="EMBL" id="CP061038">
    <property type="protein sequence ID" value="QNQ10469.1"/>
    <property type="molecule type" value="Genomic_DNA"/>
</dbReference>
<dbReference type="Gene3D" id="2.40.160.20">
    <property type="match status" value="1"/>
</dbReference>
<reference evidence="2 3" key="1">
    <citation type="submission" date="2020-09" db="EMBL/GenBank/DDBJ databases">
        <title>Sphingomonas sp., a new species isolated from pork steak.</title>
        <authorList>
            <person name="Heidler von Heilborn D."/>
        </authorList>
    </citation>
    <scope>NUCLEOTIDE SEQUENCE [LARGE SCALE GENOMIC DNA]</scope>
    <source>
        <strain evidence="3">S8-3T</strain>
    </source>
</reference>
<protein>
    <recommendedName>
        <fullName evidence="1">UPF0311 protein H3Z74_04410</fullName>
    </recommendedName>
</protein>
<proteinExistence type="inferred from homology"/>
<sequence length="151" mass="16496">MSELKHRHLFDLMIALHPTLELGTTPVGVRRVFPVAGGRFTGERLRGVISPFAGSDILLVRADGSREQDVRLILETDDGAQIIMTYRGRGYSPPEATRAGTAAGPAGDYLRTAPFFETASADYAWLNRITSIGVGERQPDGTVRYAVHEIL</sequence>
<name>A0A7H0LLB6_9SPHN</name>
<gene>
    <name evidence="2" type="ORF">H3Z74_04410</name>
</gene>
<dbReference type="PANTHER" id="PTHR37315">
    <property type="entry name" value="UPF0311 PROTEIN BLR7842"/>
    <property type="match status" value="1"/>
</dbReference>
<dbReference type="KEGG" id="spap:H3Z74_04410"/>
<dbReference type="InterPro" id="IPR020915">
    <property type="entry name" value="UPF0311"/>
</dbReference>
<dbReference type="HAMAP" id="MF_00775">
    <property type="entry name" value="UPF0311"/>
    <property type="match status" value="1"/>
</dbReference>
<evidence type="ECO:0000313" key="2">
    <source>
        <dbReference type="EMBL" id="QNQ10469.1"/>
    </source>
</evidence>
<evidence type="ECO:0000313" key="3">
    <source>
        <dbReference type="Proteomes" id="UP000516148"/>
    </source>
</evidence>